<reference evidence="3 4" key="1">
    <citation type="submission" date="2020-08" db="EMBL/GenBank/DDBJ databases">
        <title>Genomic Encyclopedia of Type Strains, Phase IV (KMG-IV): sequencing the most valuable type-strain genomes for metagenomic binning, comparative biology and taxonomic classification.</title>
        <authorList>
            <person name="Goeker M."/>
        </authorList>
    </citation>
    <scope>NUCLEOTIDE SEQUENCE [LARGE SCALE GENOMIC DNA]</scope>
    <source>
        <strain evidence="3 4">DSM 5391</strain>
    </source>
</reference>
<evidence type="ECO:0000313" key="4">
    <source>
        <dbReference type="Proteomes" id="UP000531594"/>
    </source>
</evidence>
<evidence type="ECO:0000313" key="3">
    <source>
        <dbReference type="EMBL" id="MBB6446776.1"/>
    </source>
</evidence>
<dbReference type="Proteomes" id="UP000531594">
    <property type="component" value="Unassembled WGS sequence"/>
</dbReference>
<dbReference type="PANTHER" id="PTHR30388">
    <property type="entry name" value="ALDEHYDE OXIDOREDUCTASE MOLYBDENUM COFACTOR ASSEMBLY PROTEIN"/>
    <property type="match status" value="1"/>
</dbReference>
<dbReference type="EMBL" id="JACHGK010000013">
    <property type="protein sequence ID" value="MBB6446776.1"/>
    <property type="molecule type" value="Genomic_DNA"/>
</dbReference>
<proteinExistence type="predicted"/>
<dbReference type="Gene3D" id="3.40.50.720">
    <property type="entry name" value="NAD(P)-binding Rossmann-like Domain"/>
    <property type="match status" value="1"/>
</dbReference>
<organism evidence="3 4">
    <name type="scientific">Bacillus benzoevorans</name>
    <dbReference type="NCBI Taxonomy" id="1456"/>
    <lineage>
        <taxon>Bacteria</taxon>
        <taxon>Bacillati</taxon>
        <taxon>Bacillota</taxon>
        <taxon>Bacilli</taxon>
        <taxon>Bacillales</taxon>
        <taxon>Bacillaceae</taxon>
        <taxon>Bacillus</taxon>
    </lineage>
</organism>
<dbReference type="InterPro" id="IPR003777">
    <property type="entry name" value="XdhC_CoxI"/>
</dbReference>
<feature type="domain" description="XdhC Rossmann" evidence="2">
    <location>
        <begin position="202"/>
        <end position="337"/>
    </location>
</feature>
<dbReference type="PANTHER" id="PTHR30388:SF6">
    <property type="entry name" value="XANTHINE DEHYDROGENASE SUBUNIT A-RELATED"/>
    <property type="match status" value="1"/>
</dbReference>
<dbReference type="Pfam" id="PF13478">
    <property type="entry name" value="XdhC_C"/>
    <property type="match status" value="1"/>
</dbReference>
<comment type="caution">
    <text evidence="3">The sequence shown here is derived from an EMBL/GenBank/DDBJ whole genome shotgun (WGS) entry which is preliminary data.</text>
</comment>
<dbReference type="InterPro" id="IPR052698">
    <property type="entry name" value="MoCofactor_Util/Proc"/>
</dbReference>
<name>A0A7X0HU10_9BACI</name>
<evidence type="ECO:0000259" key="2">
    <source>
        <dbReference type="Pfam" id="PF13478"/>
    </source>
</evidence>
<gene>
    <name evidence="3" type="ORF">HNR53_003440</name>
</gene>
<dbReference type="RefSeq" id="WP_184528071.1">
    <property type="nucleotide sequence ID" value="NZ_JACHGK010000013.1"/>
</dbReference>
<accession>A0A7X0HU10</accession>
<dbReference type="Pfam" id="PF02625">
    <property type="entry name" value="XdhC_CoxI"/>
    <property type="match status" value="1"/>
</dbReference>
<feature type="domain" description="XdhC- CoxI" evidence="1">
    <location>
        <begin position="16"/>
        <end position="79"/>
    </location>
</feature>
<protein>
    <submittedName>
        <fullName evidence="3">Xanthine dehydrogenase accessory factor</fullName>
    </submittedName>
</protein>
<sequence length="357" mass="40519">MNDLTRVLEILKSRKMESFAMATVVKIEGSSYRHEGAKMLIDEKGRRYGVISAGCLEEDILHHADEVLQTGKAKLLRYDNQEENDLSWGEWSGCIGVIYVYLEKTGWNFLKDRNGNSLWEMIAGKLSRGQRVISLKYIGEENSETCVFDGDNGNVLAGTDNFIQPSSKELKTFGTGHKQTKMILLENQRTLLMEQFQPKESVYIFGAGPDTELLVELLVKLDFSVTVIDPRSERFEQGNFAAAAQFVIEFPHLYLRHHPIANNSYCLIMTHNFQWDQAILPHLLEHPPKYLGLLGSKKRTEQLFSPGPIPEWVHAPVGLNIMAEGTEEIAISIAAELIETRAKETRGRFSRFPNLFQ</sequence>
<keyword evidence="4" id="KW-1185">Reference proteome</keyword>
<dbReference type="InterPro" id="IPR027051">
    <property type="entry name" value="XdhC_Rossmann_dom"/>
</dbReference>
<dbReference type="AlphaFoldDB" id="A0A7X0HU10"/>
<evidence type="ECO:0000259" key="1">
    <source>
        <dbReference type="Pfam" id="PF02625"/>
    </source>
</evidence>